<evidence type="ECO:0000256" key="4">
    <source>
        <dbReference type="ARBA" id="ARBA00022679"/>
    </source>
</evidence>
<protein>
    <recommendedName>
        <fullName evidence="3 10">4-diphosphocytidyl-2-C-methyl-D-erythritol kinase</fullName>
        <shortName evidence="10">CMK</shortName>
        <ecNumber evidence="2 10">2.7.1.148</ecNumber>
    </recommendedName>
    <alternativeName>
        <fullName evidence="9 10">4-(cytidine-5'-diphospho)-2-C-methyl-D-erythritol kinase</fullName>
    </alternativeName>
</protein>
<keyword evidence="14" id="KW-1185">Reference proteome</keyword>
<dbReference type="PATRIC" id="fig|1439726.3.peg.4004"/>
<dbReference type="GO" id="GO:0005524">
    <property type="term" value="F:ATP binding"/>
    <property type="evidence" value="ECO:0007669"/>
    <property type="project" value="UniProtKB-UniRule"/>
</dbReference>
<evidence type="ECO:0000256" key="7">
    <source>
        <dbReference type="ARBA" id="ARBA00022840"/>
    </source>
</evidence>
<dbReference type="Gene3D" id="3.30.70.890">
    <property type="entry name" value="GHMP kinase, C-terminal domain"/>
    <property type="match status" value="1"/>
</dbReference>
<dbReference type="EC" id="2.7.1.148" evidence="2 10"/>
<dbReference type="InterPro" id="IPR004424">
    <property type="entry name" value="IspE"/>
</dbReference>
<dbReference type="PANTHER" id="PTHR43527:SF2">
    <property type="entry name" value="4-DIPHOSPHOCYTIDYL-2-C-METHYL-D-ERYTHRITOL KINASE, CHLOROPLASTIC"/>
    <property type="match status" value="1"/>
</dbReference>
<dbReference type="InterPro" id="IPR036554">
    <property type="entry name" value="GHMP_kinase_C_sf"/>
</dbReference>
<evidence type="ECO:0000256" key="9">
    <source>
        <dbReference type="ARBA" id="ARBA00032554"/>
    </source>
</evidence>
<name>A0A1E3GXV9_9HYPH</name>
<evidence type="ECO:0000256" key="5">
    <source>
        <dbReference type="ARBA" id="ARBA00022741"/>
    </source>
</evidence>
<dbReference type="InterPro" id="IPR006204">
    <property type="entry name" value="GHMP_kinase_N_dom"/>
</dbReference>
<dbReference type="Proteomes" id="UP000094622">
    <property type="component" value="Unassembled WGS sequence"/>
</dbReference>
<keyword evidence="6 10" id="KW-0418">Kinase</keyword>
<dbReference type="UniPathway" id="UPA00056">
    <property type="reaction ID" value="UER00094"/>
</dbReference>
<dbReference type="GO" id="GO:0019288">
    <property type="term" value="P:isopentenyl diphosphate biosynthetic process, methylerythritol 4-phosphate pathway"/>
    <property type="evidence" value="ECO:0007669"/>
    <property type="project" value="UniProtKB-UniRule"/>
</dbReference>
<comment type="caution">
    <text evidence="13">The sequence shown here is derived from an EMBL/GenBank/DDBJ whole genome shotgun (WGS) entry which is preliminary data.</text>
</comment>
<evidence type="ECO:0000259" key="11">
    <source>
        <dbReference type="Pfam" id="PF00288"/>
    </source>
</evidence>
<dbReference type="Gene3D" id="3.30.230.10">
    <property type="match status" value="1"/>
</dbReference>
<dbReference type="GO" id="GO:0050515">
    <property type="term" value="F:4-(cytidine 5'-diphospho)-2-C-methyl-D-erythritol kinase activity"/>
    <property type="evidence" value="ECO:0007669"/>
    <property type="project" value="UniProtKB-UniRule"/>
</dbReference>
<evidence type="ECO:0000256" key="1">
    <source>
        <dbReference type="ARBA" id="ARBA00009684"/>
    </source>
</evidence>
<dbReference type="Pfam" id="PF08544">
    <property type="entry name" value="GHMP_kinases_C"/>
    <property type="match status" value="1"/>
</dbReference>
<evidence type="ECO:0000256" key="6">
    <source>
        <dbReference type="ARBA" id="ARBA00022777"/>
    </source>
</evidence>
<keyword evidence="5 10" id="KW-0547">Nucleotide-binding</keyword>
<evidence type="ECO:0000256" key="2">
    <source>
        <dbReference type="ARBA" id="ARBA00012052"/>
    </source>
</evidence>
<accession>A0A1E3GXV9</accession>
<organism evidence="13 14">
    <name type="scientific">Methylobrevis pamukkalensis</name>
    <dbReference type="NCBI Taxonomy" id="1439726"/>
    <lineage>
        <taxon>Bacteria</taxon>
        <taxon>Pseudomonadati</taxon>
        <taxon>Pseudomonadota</taxon>
        <taxon>Alphaproteobacteria</taxon>
        <taxon>Hyphomicrobiales</taxon>
        <taxon>Pleomorphomonadaceae</taxon>
        <taxon>Methylobrevis</taxon>
    </lineage>
</organism>
<feature type="domain" description="GHMP kinase N-terminal" evidence="11">
    <location>
        <begin position="72"/>
        <end position="152"/>
    </location>
</feature>
<evidence type="ECO:0000313" key="14">
    <source>
        <dbReference type="Proteomes" id="UP000094622"/>
    </source>
</evidence>
<keyword evidence="4 10" id="KW-0808">Transferase</keyword>
<dbReference type="Pfam" id="PF00288">
    <property type="entry name" value="GHMP_kinases_N"/>
    <property type="match status" value="1"/>
</dbReference>
<reference evidence="13 14" key="1">
    <citation type="submission" date="2016-07" db="EMBL/GenBank/DDBJ databases">
        <title>Draft Genome Sequence of Methylobrevis pamukkalensis PK2.</title>
        <authorList>
            <person name="Vasilenko O.V."/>
            <person name="Doronina N.V."/>
            <person name="Shmareva M.N."/>
            <person name="Tarlachkov S.V."/>
            <person name="Mustakhimov I."/>
            <person name="Trotsenko Y.A."/>
        </authorList>
    </citation>
    <scope>NUCLEOTIDE SEQUENCE [LARGE SCALE GENOMIC DNA]</scope>
    <source>
        <strain evidence="13 14">PK2</strain>
    </source>
</reference>
<feature type="active site" evidence="10">
    <location>
        <position position="11"/>
    </location>
</feature>
<dbReference type="HAMAP" id="MF_00061">
    <property type="entry name" value="IspE"/>
    <property type="match status" value="1"/>
</dbReference>
<dbReference type="GO" id="GO:0016114">
    <property type="term" value="P:terpenoid biosynthetic process"/>
    <property type="evidence" value="ECO:0007669"/>
    <property type="project" value="InterPro"/>
</dbReference>
<dbReference type="InterPro" id="IPR013750">
    <property type="entry name" value="GHMP_kinase_C_dom"/>
</dbReference>
<dbReference type="PIRSF" id="PIRSF010376">
    <property type="entry name" value="IspE"/>
    <property type="match status" value="1"/>
</dbReference>
<dbReference type="OrthoDB" id="9809438at2"/>
<feature type="domain" description="GHMP kinase C-terminal" evidence="12">
    <location>
        <begin position="219"/>
        <end position="269"/>
    </location>
</feature>
<dbReference type="InterPro" id="IPR020568">
    <property type="entry name" value="Ribosomal_Su5_D2-typ_SF"/>
</dbReference>
<sequence length="285" mass="28949">MSALTETARAKVNLALHVVGRRADGYHLLDTLAVFPPVGDVLTLEAAGEGPLNLSVTGPMAGALAGLPPESNLALRGARLALAAAGIDPEQAGLALTLEKHLPAEAGIGGGSADAAAAIRLVCRRFGLDPLGPAILEAALRLGADVPMCLHSRPLRARGIGETITPLGALPAFGLLLANPGIATPTPEIFRRLETRTNPPIADLPAIDHAGAVVDALAAARNDLQAPAIAFAPAIGALLADLANLPDVLLARMSGSGSTCLALFAAPARRSALRPYCARQGLRHG</sequence>
<comment type="pathway">
    <text evidence="10">Isoprenoid biosynthesis; isopentenyl diphosphate biosynthesis via DXP pathway; isopentenyl diphosphate from 1-deoxy-D-xylulose 5-phosphate: step 3/6.</text>
</comment>
<evidence type="ECO:0000256" key="3">
    <source>
        <dbReference type="ARBA" id="ARBA00017473"/>
    </source>
</evidence>
<evidence type="ECO:0000313" key="13">
    <source>
        <dbReference type="EMBL" id="ODN68898.1"/>
    </source>
</evidence>
<evidence type="ECO:0000256" key="10">
    <source>
        <dbReference type="HAMAP-Rule" id="MF_00061"/>
    </source>
</evidence>
<feature type="active site" evidence="10">
    <location>
        <position position="145"/>
    </location>
</feature>
<keyword evidence="8 10" id="KW-0414">Isoprene biosynthesis</keyword>
<evidence type="ECO:0000259" key="12">
    <source>
        <dbReference type="Pfam" id="PF08544"/>
    </source>
</evidence>
<dbReference type="InterPro" id="IPR014721">
    <property type="entry name" value="Ribsml_uS5_D2-typ_fold_subgr"/>
</dbReference>
<comment type="function">
    <text evidence="10">Catalyzes the phosphorylation of the position 2 hydroxy group of 4-diphosphocytidyl-2C-methyl-D-erythritol.</text>
</comment>
<comment type="catalytic activity">
    <reaction evidence="10">
        <text>4-CDP-2-C-methyl-D-erythritol + ATP = 4-CDP-2-C-methyl-D-erythritol 2-phosphate + ADP + H(+)</text>
        <dbReference type="Rhea" id="RHEA:18437"/>
        <dbReference type="ChEBI" id="CHEBI:15378"/>
        <dbReference type="ChEBI" id="CHEBI:30616"/>
        <dbReference type="ChEBI" id="CHEBI:57823"/>
        <dbReference type="ChEBI" id="CHEBI:57919"/>
        <dbReference type="ChEBI" id="CHEBI:456216"/>
        <dbReference type="EC" id="2.7.1.148"/>
    </reaction>
</comment>
<dbReference type="SUPFAM" id="SSF55060">
    <property type="entry name" value="GHMP Kinase, C-terminal domain"/>
    <property type="match status" value="1"/>
</dbReference>
<dbReference type="PANTHER" id="PTHR43527">
    <property type="entry name" value="4-DIPHOSPHOCYTIDYL-2-C-METHYL-D-ERYTHRITOL KINASE, CHLOROPLASTIC"/>
    <property type="match status" value="1"/>
</dbReference>
<dbReference type="EMBL" id="MCRJ01000124">
    <property type="protein sequence ID" value="ODN68898.1"/>
    <property type="molecule type" value="Genomic_DNA"/>
</dbReference>
<comment type="similarity">
    <text evidence="1 10">Belongs to the GHMP kinase family. IspE subfamily.</text>
</comment>
<dbReference type="SUPFAM" id="SSF54211">
    <property type="entry name" value="Ribosomal protein S5 domain 2-like"/>
    <property type="match status" value="1"/>
</dbReference>
<keyword evidence="7 10" id="KW-0067">ATP-binding</keyword>
<evidence type="ECO:0000256" key="8">
    <source>
        <dbReference type="ARBA" id="ARBA00023229"/>
    </source>
</evidence>
<dbReference type="NCBIfam" id="NF011202">
    <property type="entry name" value="PRK14608.1"/>
    <property type="match status" value="1"/>
</dbReference>
<dbReference type="RefSeq" id="WP_069308053.1">
    <property type="nucleotide sequence ID" value="NZ_MCRJ01000124.1"/>
</dbReference>
<proteinExistence type="inferred from homology"/>
<feature type="binding site" evidence="10">
    <location>
        <begin position="103"/>
        <end position="113"/>
    </location>
    <ligand>
        <name>ATP</name>
        <dbReference type="ChEBI" id="CHEBI:30616"/>
    </ligand>
</feature>
<dbReference type="AlphaFoldDB" id="A0A1E3GXV9"/>
<gene>
    <name evidence="10 13" type="primary">ispE</name>
    <name evidence="13" type="ORF">A6302_03797</name>
</gene>